<proteinExistence type="predicted"/>
<protein>
    <submittedName>
        <fullName evidence="1">Uncharacterized protein</fullName>
    </submittedName>
</protein>
<dbReference type="AlphaFoldDB" id="A0A8T0MGK5"/>
<organism evidence="1 2">
    <name type="scientific">Panicum virgatum</name>
    <name type="common">Blackwell switchgrass</name>
    <dbReference type="NCBI Taxonomy" id="38727"/>
    <lineage>
        <taxon>Eukaryota</taxon>
        <taxon>Viridiplantae</taxon>
        <taxon>Streptophyta</taxon>
        <taxon>Embryophyta</taxon>
        <taxon>Tracheophyta</taxon>
        <taxon>Spermatophyta</taxon>
        <taxon>Magnoliopsida</taxon>
        <taxon>Liliopsida</taxon>
        <taxon>Poales</taxon>
        <taxon>Poaceae</taxon>
        <taxon>PACMAD clade</taxon>
        <taxon>Panicoideae</taxon>
        <taxon>Panicodae</taxon>
        <taxon>Paniceae</taxon>
        <taxon>Panicinae</taxon>
        <taxon>Panicum</taxon>
        <taxon>Panicum sect. Hiantes</taxon>
    </lineage>
</organism>
<comment type="caution">
    <text evidence="1">The sequence shown here is derived from an EMBL/GenBank/DDBJ whole genome shotgun (WGS) entry which is preliminary data.</text>
</comment>
<name>A0A8T0MGK5_PANVG</name>
<reference evidence="1" key="1">
    <citation type="submission" date="2020-05" db="EMBL/GenBank/DDBJ databases">
        <title>WGS assembly of Panicum virgatum.</title>
        <authorList>
            <person name="Lovell J.T."/>
            <person name="Jenkins J."/>
            <person name="Shu S."/>
            <person name="Juenger T.E."/>
            <person name="Schmutz J."/>
        </authorList>
    </citation>
    <scope>NUCLEOTIDE SEQUENCE</scope>
    <source>
        <strain evidence="1">AP13</strain>
    </source>
</reference>
<dbReference type="EMBL" id="CM029054">
    <property type="protein sequence ID" value="KAG2534106.1"/>
    <property type="molecule type" value="Genomic_DNA"/>
</dbReference>
<accession>A0A8T0MGK5</accession>
<evidence type="ECO:0000313" key="1">
    <source>
        <dbReference type="EMBL" id="KAG2534106.1"/>
    </source>
</evidence>
<dbReference type="Proteomes" id="UP000823388">
    <property type="component" value="Chromosome 9N"/>
</dbReference>
<sequence length="180" mass="20028">MSSATHIASHIRMLLLPAPPYARFASFSSCAEAEPSQAAGSSSQLPRKKEAGVSVPPAMSVSVASVPAARTAGVAPWPYLEYMARWERQVERRQLFLRSYHFSRDADVPRSPRARARPVVWAGLRRLRRAAATGLRRLRARLRLCFGWATRRRSRRSTNFRYGRLSGAGKARTAAASVCF</sequence>
<keyword evidence="2" id="KW-1185">Reference proteome</keyword>
<evidence type="ECO:0000313" key="2">
    <source>
        <dbReference type="Proteomes" id="UP000823388"/>
    </source>
</evidence>
<dbReference type="OrthoDB" id="694116at2759"/>
<gene>
    <name evidence="1" type="ORF">PVAP13_9NG022900</name>
</gene>